<feature type="region of interest" description="Disordered" evidence="17">
    <location>
        <begin position="386"/>
        <end position="415"/>
    </location>
</feature>
<evidence type="ECO:0000256" key="10">
    <source>
        <dbReference type="ARBA" id="ARBA00022982"/>
    </source>
</evidence>
<feature type="compositionally biased region" description="Polar residues" evidence="17">
    <location>
        <begin position="152"/>
        <end position="170"/>
    </location>
</feature>
<evidence type="ECO:0000256" key="6">
    <source>
        <dbReference type="ARBA" id="ARBA00022630"/>
    </source>
</evidence>
<evidence type="ECO:0000256" key="12">
    <source>
        <dbReference type="ARBA" id="ARBA00023136"/>
    </source>
</evidence>
<keyword evidence="16" id="KW-0175">Coiled coil</keyword>
<dbReference type="GO" id="GO:0005789">
    <property type="term" value="C:endoplasmic reticulum membrane"/>
    <property type="evidence" value="ECO:0007669"/>
    <property type="project" value="UniProtKB-SubCell"/>
</dbReference>
<evidence type="ECO:0000313" key="20">
    <source>
        <dbReference type="Proteomes" id="UP000807716"/>
    </source>
</evidence>
<keyword evidence="10" id="KW-0249">Electron transport</keyword>
<keyword evidence="15" id="KW-0676">Redox-active center</keyword>
<dbReference type="PANTHER" id="PTHR12613">
    <property type="entry name" value="ERO1-RELATED"/>
    <property type="match status" value="1"/>
</dbReference>
<keyword evidence="6" id="KW-0285">Flavoprotein</keyword>
<evidence type="ECO:0000313" key="19">
    <source>
        <dbReference type="EMBL" id="KAG0257441.1"/>
    </source>
</evidence>
<evidence type="ECO:0000256" key="11">
    <source>
        <dbReference type="ARBA" id="ARBA00023002"/>
    </source>
</evidence>
<evidence type="ECO:0008006" key="21">
    <source>
        <dbReference type="Google" id="ProtNLM"/>
    </source>
</evidence>
<evidence type="ECO:0000256" key="14">
    <source>
        <dbReference type="ARBA" id="ARBA00023180"/>
    </source>
</evidence>
<evidence type="ECO:0000256" key="15">
    <source>
        <dbReference type="ARBA" id="ARBA00023284"/>
    </source>
</evidence>
<proteinExistence type="inferred from homology"/>
<evidence type="ECO:0000256" key="4">
    <source>
        <dbReference type="ARBA" id="ARBA00011802"/>
    </source>
</evidence>
<keyword evidence="20" id="KW-1185">Reference proteome</keyword>
<dbReference type="Pfam" id="PF04137">
    <property type="entry name" value="ERO1"/>
    <property type="match status" value="1"/>
</dbReference>
<feature type="region of interest" description="Disordered" evidence="17">
    <location>
        <begin position="716"/>
        <end position="739"/>
    </location>
</feature>
<dbReference type="OrthoDB" id="269384at2759"/>
<dbReference type="AlphaFoldDB" id="A0A9P6Q133"/>
<evidence type="ECO:0000256" key="13">
    <source>
        <dbReference type="ARBA" id="ARBA00023157"/>
    </source>
</evidence>
<keyword evidence="9" id="KW-0274">FAD</keyword>
<dbReference type="InterPro" id="IPR037192">
    <property type="entry name" value="ERO1-like_sf"/>
</dbReference>
<feature type="coiled-coil region" evidence="16">
    <location>
        <begin position="214"/>
        <end position="241"/>
    </location>
</feature>
<accession>A0A9P6Q133</accession>
<evidence type="ECO:0000256" key="17">
    <source>
        <dbReference type="SAM" id="MobiDB-lite"/>
    </source>
</evidence>
<evidence type="ECO:0000256" key="8">
    <source>
        <dbReference type="ARBA" id="ARBA00022824"/>
    </source>
</evidence>
<keyword evidence="11" id="KW-0560">Oxidoreductase</keyword>
<dbReference type="InterPro" id="IPR007266">
    <property type="entry name" value="Ero1"/>
</dbReference>
<evidence type="ECO:0000256" key="1">
    <source>
        <dbReference type="ARBA" id="ARBA00001974"/>
    </source>
</evidence>
<dbReference type="SUPFAM" id="SSF110019">
    <property type="entry name" value="ERO1-like"/>
    <property type="match status" value="1"/>
</dbReference>
<feature type="region of interest" description="Disordered" evidence="17">
    <location>
        <begin position="811"/>
        <end position="845"/>
    </location>
</feature>
<keyword evidence="13" id="KW-1015">Disulfide bond</keyword>
<evidence type="ECO:0000256" key="18">
    <source>
        <dbReference type="SAM" id="SignalP"/>
    </source>
</evidence>
<keyword evidence="8" id="KW-0256">Endoplasmic reticulum</keyword>
<feature type="signal peptide" evidence="18">
    <location>
        <begin position="1"/>
        <end position="19"/>
    </location>
</feature>
<gene>
    <name evidence="19" type="ORF">DFQ27_005153</name>
</gene>
<evidence type="ECO:0000256" key="3">
    <source>
        <dbReference type="ARBA" id="ARBA00008277"/>
    </source>
</evidence>
<feature type="compositionally biased region" description="Low complexity" evidence="17">
    <location>
        <begin position="826"/>
        <end position="836"/>
    </location>
</feature>
<reference evidence="19" key="1">
    <citation type="journal article" date="2020" name="Fungal Divers.">
        <title>Resolving the Mortierellaceae phylogeny through synthesis of multi-gene phylogenetics and phylogenomics.</title>
        <authorList>
            <person name="Vandepol N."/>
            <person name="Liber J."/>
            <person name="Desiro A."/>
            <person name="Na H."/>
            <person name="Kennedy M."/>
            <person name="Barry K."/>
            <person name="Grigoriev I.V."/>
            <person name="Miller A.N."/>
            <person name="O'Donnell K."/>
            <person name="Stajich J.E."/>
            <person name="Bonito G."/>
        </authorList>
    </citation>
    <scope>NUCLEOTIDE SEQUENCE</scope>
    <source>
        <strain evidence="19">BC1065</strain>
    </source>
</reference>
<protein>
    <recommendedName>
        <fullName evidence="21">Endoplasmic oxidoreductin</fullName>
    </recommendedName>
</protein>
<comment type="subunit">
    <text evidence="4">May function both as a monomer and a homodimer.</text>
</comment>
<organism evidence="19 20">
    <name type="scientific">Actinomortierella ambigua</name>
    <dbReference type="NCBI Taxonomy" id="1343610"/>
    <lineage>
        <taxon>Eukaryota</taxon>
        <taxon>Fungi</taxon>
        <taxon>Fungi incertae sedis</taxon>
        <taxon>Mucoromycota</taxon>
        <taxon>Mortierellomycotina</taxon>
        <taxon>Mortierellomycetes</taxon>
        <taxon>Mortierellales</taxon>
        <taxon>Mortierellaceae</taxon>
        <taxon>Actinomortierella</taxon>
    </lineage>
</organism>
<feature type="region of interest" description="Disordered" evidence="17">
    <location>
        <begin position="94"/>
        <end position="172"/>
    </location>
</feature>
<comment type="cofactor">
    <cofactor evidence="1">
        <name>FAD</name>
        <dbReference type="ChEBI" id="CHEBI:57692"/>
    </cofactor>
</comment>
<dbReference type="GO" id="GO:0034975">
    <property type="term" value="P:protein folding in endoplasmic reticulum"/>
    <property type="evidence" value="ECO:0007669"/>
    <property type="project" value="InterPro"/>
</dbReference>
<feature type="chain" id="PRO_5040191996" description="Endoplasmic oxidoreductin" evidence="18">
    <location>
        <begin position="20"/>
        <end position="889"/>
    </location>
</feature>
<dbReference type="GO" id="GO:0016972">
    <property type="term" value="F:thiol oxidase activity"/>
    <property type="evidence" value="ECO:0007669"/>
    <property type="project" value="InterPro"/>
</dbReference>
<dbReference type="GO" id="GO:0071949">
    <property type="term" value="F:FAD binding"/>
    <property type="evidence" value="ECO:0007669"/>
    <property type="project" value="InterPro"/>
</dbReference>
<feature type="compositionally biased region" description="Gly residues" evidence="17">
    <location>
        <begin position="401"/>
        <end position="411"/>
    </location>
</feature>
<evidence type="ECO:0000256" key="9">
    <source>
        <dbReference type="ARBA" id="ARBA00022827"/>
    </source>
</evidence>
<keyword evidence="5" id="KW-0813">Transport</keyword>
<keyword evidence="7 18" id="KW-0732">Signal</keyword>
<evidence type="ECO:0000256" key="2">
    <source>
        <dbReference type="ARBA" id="ARBA00004367"/>
    </source>
</evidence>
<evidence type="ECO:0000256" key="5">
    <source>
        <dbReference type="ARBA" id="ARBA00022448"/>
    </source>
</evidence>
<keyword evidence="14" id="KW-0325">Glycoprotein</keyword>
<comment type="similarity">
    <text evidence="3">Belongs to the EROs family.</text>
</comment>
<evidence type="ECO:0000256" key="16">
    <source>
        <dbReference type="SAM" id="Coils"/>
    </source>
</evidence>
<sequence>MPLLLLLLECLSLSTTCDASATVGSRARVARAAAAAGVVSAGKDNAGGAGLPLNGAGVASNLLLHPPVHGGGGLMPKQLLKRKSKRGRVPYFVGHLFDQDQDQRHKTQPQRLHTNSRGGGPLSSLSSARQGGRPPSPPHLEGDGWAEEGQQGPFTSGSTPSTVHEPGSSNTESLRALTTSTLTAMDDVDDEIVLQKALQTSNQAVGCHRPSVSIENSECNYDAVEEINQDLTRQLKQIVSQKFFKYYKLNLFGQCPFWTENHYCTNEDCSVALIDEKHIPEEWRSQALGAISSPQSGMQFQPFKSCNLKDQDFCQVDDEAKGEGVYVDLMKNPERFTGYSGPSAARVWDAIYHENCFNVAHRMQMAADCEQCQLDREKAAAAALEAQKMADHRQMMSSTSGSGGGGGGDSGGFSSAAARPVGGGLGMASVFGSKVGGAGSPPERRHFPLGSASQDEEDMCLEKRVFYRMISGLHASISIHICDEYFNQTTGVWGPNLECFVERVGSHPDRMENLFFDYSMLLRAVSKMSRYLKDYAFCTGNAEEDMQVKGMVDKFIETAQRAPASFDEKVMFVGPAAQQLKTEFRDHYRNITRIMDCVGCEKCRLWGKVQTSGLATALKVLFSYNDESFSSGSANHPVLLQRTEIVALFNTLNRFSESIESIARFRKLYLEEYGYREPAYWTHTPPPTSSTESEAEQAEANMIEELLEDERYTVVPPPPMETANFDEAPSADSDTQEHPELSVLDTTVDVVSLEALVLDNDSQQVVVVGRDEGAGAVKGIHTAFVKDGESIIENESVSGFLSQFLQRIAQPTDDGGSSSKGVVPMKQKQQEQQQQQPPIVAPRRGDKVQASKVASMVVELREKVVLRFYHARSWLASLFENRYNRVNIV</sequence>
<name>A0A9P6Q133_9FUNG</name>
<comment type="caution">
    <text evidence="19">The sequence shown here is derived from an EMBL/GenBank/DDBJ whole genome shotgun (WGS) entry which is preliminary data.</text>
</comment>
<dbReference type="PANTHER" id="PTHR12613:SF0">
    <property type="entry name" value="ERO1-LIKE PROTEIN"/>
    <property type="match status" value="1"/>
</dbReference>
<evidence type="ECO:0000256" key="7">
    <source>
        <dbReference type="ARBA" id="ARBA00022729"/>
    </source>
</evidence>
<dbReference type="EMBL" id="JAAAJB010000362">
    <property type="protein sequence ID" value="KAG0257441.1"/>
    <property type="molecule type" value="Genomic_DNA"/>
</dbReference>
<keyword evidence="12" id="KW-0472">Membrane</keyword>
<dbReference type="GO" id="GO:0015035">
    <property type="term" value="F:protein-disulfide reductase activity"/>
    <property type="evidence" value="ECO:0007669"/>
    <property type="project" value="InterPro"/>
</dbReference>
<comment type="subcellular location">
    <subcellularLocation>
        <location evidence="2">Endoplasmic reticulum membrane</location>
        <topology evidence="2">Peripheral membrane protein</topology>
        <orientation evidence="2">Lumenal side</orientation>
    </subcellularLocation>
</comment>
<dbReference type="Proteomes" id="UP000807716">
    <property type="component" value="Unassembled WGS sequence"/>
</dbReference>